<evidence type="ECO:0000313" key="3">
    <source>
        <dbReference type="Proteomes" id="UP000095280"/>
    </source>
</evidence>
<keyword evidence="3" id="KW-1185">Reference proteome</keyword>
<evidence type="ECO:0000256" key="2">
    <source>
        <dbReference type="SAM" id="SignalP"/>
    </source>
</evidence>
<evidence type="ECO:0000313" key="4">
    <source>
        <dbReference type="WBParaSite" id="maker-unitig_20473-snap-gene-0.2-mRNA-1"/>
    </source>
</evidence>
<feature type="signal peptide" evidence="2">
    <location>
        <begin position="1"/>
        <end position="18"/>
    </location>
</feature>
<name>A0A1I8F5A9_9PLAT</name>
<sequence length="195" mass="21401">MAACAILCFIKIAVLLRQRQVRQTFCVALLEGSYCDKQTALKLPERGDAAGSSSGRTDWDLAVDGAEQKAERSAGDGGGHPSNAAAFEALQGGTGAGRELSARERGCKRKSAARVQHFLQERRGNGTTTSEPRPTRDCAAWLQPACKASRRSSNRRILHLLQIMESERLSKWHYVKQDGGSSWPRLRSSGRKYAR</sequence>
<proteinExistence type="predicted"/>
<evidence type="ECO:0000256" key="1">
    <source>
        <dbReference type="SAM" id="MobiDB-lite"/>
    </source>
</evidence>
<dbReference type="Proteomes" id="UP000095280">
    <property type="component" value="Unplaced"/>
</dbReference>
<feature type="region of interest" description="Disordered" evidence="1">
    <location>
        <begin position="66"/>
        <end position="85"/>
    </location>
</feature>
<keyword evidence="2" id="KW-0732">Signal</keyword>
<dbReference type="WBParaSite" id="maker-unitig_20473-snap-gene-0.2-mRNA-1">
    <property type="protein sequence ID" value="maker-unitig_20473-snap-gene-0.2-mRNA-1"/>
    <property type="gene ID" value="maker-unitig_20473-snap-gene-0.2"/>
</dbReference>
<reference evidence="4" key="1">
    <citation type="submission" date="2016-11" db="UniProtKB">
        <authorList>
            <consortium name="WormBaseParasite"/>
        </authorList>
    </citation>
    <scope>IDENTIFICATION</scope>
</reference>
<protein>
    <submittedName>
        <fullName evidence="4">Secreted protein</fullName>
    </submittedName>
</protein>
<accession>A0A1I8F5A9</accession>
<organism evidence="3 4">
    <name type="scientific">Macrostomum lignano</name>
    <dbReference type="NCBI Taxonomy" id="282301"/>
    <lineage>
        <taxon>Eukaryota</taxon>
        <taxon>Metazoa</taxon>
        <taxon>Spiralia</taxon>
        <taxon>Lophotrochozoa</taxon>
        <taxon>Platyhelminthes</taxon>
        <taxon>Rhabditophora</taxon>
        <taxon>Macrostomorpha</taxon>
        <taxon>Macrostomida</taxon>
        <taxon>Macrostomidae</taxon>
        <taxon>Macrostomum</taxon>
    </lineage>
</organism>
<feature type="chain" id="PRO_5009318545" evidence="2">
    <location>
        <begin position="19"/>
        <end position="195"/>
    </location>
</feature>
<dbReference type="AlphaFoldDB" id="A0A1I8F5A9"/>